<dbReference type="GO" id="GO:0008270">
    <property type="term" value="F:zinc ion binding"/>
    <property type="evidence" value="ECO:0007669"/>
    <property type="project" value="InterPro"/>
</dbReference>
<dbReference type="EMBL" id="JACCKS010000027">
    <property type="protein sequence ID" value="NZA39831.1"/>
    <property type="molecule type" value="Genomic_DNA"/>
</dbReference>
<dbReference type="InterPro" id="IPR036977">
    <property type="entry name" value="DNA_primase_Znf_CHC2"/>
</dbReference>
<dbReference type="GO" id="GO:0003677">
    <property type="term" value="F:DNA binding"/>
    <property type="evidence" value="ECO:0007669"/>
    <property type="project" value="InterPro"/>
</dbReference>
<protein>
    <submittedName>
        <fullName evidence="2">DNA primase</fullName>
    </submittedName>
</protein>
<organism evidence="2 3">
    <name type="scientific">Eubacterium callanderi</name>
    <dbReference type="NCBI Taxonomy" id="53442"/>
    <lineage>
        <taxon>Bacteria</taxon>
        <taxon>Bacillati</taxon>
        <taxon>Bacillota</taxon>
        <taxon>Clostridia</taxon>
        <taxon>Eubacteriales</taxon>
        <taxon>Eubacteriaceae</taxon>
        <taxon>Eubacterium</taxon>
    </lineage>
</organism>
<dbReference type="GO" id="GO:0006260">
    <property type="term" value="P:DNA replication"/>
    <property type="evidence" value="ECO:0007669"/>
    <property type="project" value="InterPro"/>
</dbReference>
<accession>A0A853JS01</accession>
<dbReference type="GO" id="GO:0003899">
    <property type="term" value="F:DNA-directed RNA polymerase activity"/>
    <property type="evidence" value="ECO:0007669"/>
    <property type="project" value="InterPro"/>
</dbReference>
<name>A0A853JS01_9FIRM</name>
<evidence type="ECO:0000259" key="1">
    <source>
        <dbReference type="Pfam" id="PF01807"/>
    </source>
</evidence>
<feature type="domain" description="Zinc finger CHC2-type" evidence="1">
    <location>
        <begin position="8"/>
        <end position="88"/>
    </location>
</feature>
<evidence type="ECO:0000313" key="2">
    <source>
        <dbReference type="EMBL" id="NZA39831.1"/>
    </source>
</evidence>
<dbReference type="SUPFAM" id="SSF57783">
    <property type="entry name" value="Zinc beta-ribbon"/>
    <property type="match status" value="1"/>
</dbReference>
<proteinExistence type="predicted"/>
<gene>
    <name evidence="2" type="ORF">H0N91_17280</name>
</gene>
<evidence type="ECO:0000313" key="3">
    <source>
        <dbReference type="Proteomes" id="UP000586254"/>
    </source>
</evidence>
<dbReference type="RefSeq" id="WP_180494062.1">
    <property type="nucleotide sequence ID" value="NZ_JACCKS010000027.1"/>
</dbReference>
<comment type="caution">
    <text evidence="2">The sequence shown here is derived from an EMBL/GenBank/DDBJ whole genome shotgun (WGS) entry which is preliminary data.</text>
</comment>
<dbReference type="Gene3D" id="3.90.580.10">
    <property type="entry name" value="Zinc finger, CHC2-type domain"/>
    <property type="match status" value="1"/>
</dbReference>
<dbReference type="AlphaFoldDB" id="A0A853JS01"/>
<dbReference type="InterPro" id="IPR002694">
    <property type="entry name" value="Znf_CHC2"/>
</dbReference>
<reference evidence="2 3" key="1">
    <citation type="submission" date="2020-07" db="EMBL/GenBank/DDBJ databases">
        <title>Organ Donor 1.</title>
        <authorList>
            <person name="Marsh A.J."/>
            <person name="Azcarate-Peril M.A."/>
        </authorList>
    </citation>
    <scope>NUCLEOTIDE SEQUENCE [LARGE SCALE GENOMIC DNA]</scope>
    <source>
        <strain evidence="2 3">AMC0717</strain>
    </source>
</reference>
<dbReference type="Proteomes" id="UP000586254">
    <property type="component" value="Unassembled WGS sequence"/>
</dbReference>
<sequence>MTTKEKADLIKASLTMRELLGMYGLAGNSRHNRIPCPIHDGKDRNFSFTDFGFKCFVCGAEGGLVHFVELYRGLSFEAALEEINGHFHLWTCADDPERKLAYSDRLKALFAADNRKASVRTDEIHLHQLNRLAAEITRLRKNKAKYAPKHRDGAFDDRYVEACAVLNIKEYQFDCLYTEAQEVRSKKNDQ</sequence>
<dbReference type="Pfam" id="PF01807">
    <property type="entry name" value="Zn_ribbon_DnaG"/>
    <property type="match status" value="1"/>
</dbReference>